<feature type="signal peptide" evidence="1">
    <location>
        <begin position="1"/>
        <end position="20"/>
    </location>
</feature>
<proteinExistence type="predicted"/>
<protein>
    <recommendedName>
        <fullName evidence="4">TonB C-terminal domain-containing protein</fullName>
    </recommendedName>
</protein>
<keyword evidence="3" id="KW-1185">Reference proteome</keyword>
<keyword evidence="1" id="KW-0732">Signal</keyword>
<dbReference type="Proteomes" id="UP001500736">
    <property type="component" value="Unassembled WGS sequence"/>
</dbReference>
<evidence type="ECO:0008006" key="4">
    <source>
        <dbReference type="Google" id="ProtNLM"/>
    </source>
</evidence>
<evidence type="ECO:0000313" key="3">
    <source>
        <dbReference type="Proteomes" id="UP001500736"/>
    </source>
</evidence>
<organism evidence="2 3">
    <name type="scientific">Gaetbulibacter jejuensis</name>
    <dbReference type="NCBI Taxonomy" id="584607"/>
    <lineage>
        <taxon>Bacteria</taxon>
        <taxon>Pseudomonadati</taxon>
        <taxon>Bacteroidota</taxon>
        <taxon>Flavobacteriia</taxon>
        <taxon>Flavobacteriales</taxon>
        <taxon>Flavobacteriaceae</taxon>
        <taxon>Gaetbulibacter</taxon>
    </lineage>
</organism>
<dbReference type="RefSeq" id="WP_131508877.1">
    <property type="nucleotide sequence ID" value="NZ_BAAAGF010000005.1"/>
</dbReference>
<accession>A0ABP3V8U1</accession>
<evidence type="ECO:0000256" key="1">
    <source>
        <dbReference type="SAM" id="SignalP"/>
    </source>
</evidence>
<name>A0ABP3V8U1_9FLAO</name>
<dbReference type="EMBL" id="BAAAGF010000005">
    <property type="protein sequence ID" value="GAA0749631.1"/>
    <property type="molecule type" value="Genomic_DNA"/>
</dbReference>
<feature type="chain" id="PRO_5045675708" description="TonB C-terminal domain-containing protein" evidence="1">
    <location>
        <begin position="21"/>
        <end position="150"/>
    </location>
</feature>
<dbReference type="Gene3D" id="3.30.1150.10">
    <property type="match status" value="1"/>
</dbReference>
<dbReference type="SUPFAM" id="SSF74653">
    <property type="entry name" value="TolA/TonB C-terminal domain"/>
    <property type="match status" value="1"/>
</dbReference>
<gene>
    <name evidence="2" type="ORF">GCM10009431_29440</name>
</gene>
<sequence>MLKTLVFFTCFLFLTSLSNAQDSITKPESENESEIIVLDEIPIYPGCERKRSNKKLKKCMSDKISKFITKNYNLDVFKSLDLPASDYTVYIIFKLNKEGEIIEAKARGPHPKLEKEAVRVINSLPKMTPGKIKGKPVIIPYSIPVYLSNR</sequence>
<comment type="caution">
    <text evidence="2">The sequence shown here is derived from an EMBL/GenBank/DDBJ whole genome shotgun (WGS) entry which is preliminary data.</text>
</comment>
<reference evidence="3" key="1">
    <citation type="journal article" date="2019" name="Int. J. Syst. Evol. Microbiol.">
        <title>The Global Catalogue of Microorganisms (GCM) 10K type strain sequencing project: providing services to taxonomists for standard genome sequencing and annotation.</title>
        <authorList>
            <consortium name="The Broad Institute Genomics Platform"/>
            <consortium name="The Broad Institute Genome Sequencing Center for Infectious Disease"/>
            <person name="Wu L."/>
            <person name="Ma J."/>
        </authorList>
    </citation>
    <scope>NUCLEOTIDE SEQUENCE [LARGE SCALE GENOMIC DNA]</scope>
    <source>
        <strain evidence="3">JCM 15976</strain>
    </source>
</reference>
<evidence type="ECO:0000313" key="2">
    <source>
        <dbReference type="EMBL" id="GAA0749631.1"/>
    </source>
</evidence>